<dbReference type="Proteomes" id="UP001145087">
    <property type="component" value="Unassembled WGS sequence"/>
</dbReference>
<dbReference type="InterPro" id="IPR011006">
    <property type="entry name" value="CheY-like_superfamily"/>
</dbReference>
<dbReference type="InterPro" id="IPR000792">
    <property type="entry name" value="Tscrpt_reg_LuxR_C"/>
</dbReference>
<dbReference type="AlphaFoldDB" id="A0A9X3J6G6"/>
<feature type="domain" description="HTH luxR-type" evidence="3">
    <location>
        <begin position="266"/>
        <end position="331"/>
    </location>
</feature>
<dbReference type="PRINTS" id="PR00038">
    <property type="entry name" value="HTHLUXR"/>
</dbReference>
<dbReference type="Gene3D" id="3.40.50.2300">
    <property type="match status" value="1"/>
</dbReference>
<dbReference type="SUPFAM" id="SSF52172">
    <property type="entry name" value="CheY-like"/>
    <property type="match status" value="1"/>
</dbReference>
<protein>
    <submittedName>
        <fullName evidence="5">LuxR C-terminal-related transcriptional regulator</fullName>
    </submittedName>
</protein>
<dbReference type="SMART" id="SM00421">
    <property type="entry name" value="HTH_LUXR"/>
    <property type="match status" value="1"/>
</dbReference>
<gene>
    <name evidence="5" type="ORF">OU798_19900</name>
</gene>
<dbReference type="EMBL" id="JAPOHD010000061">
    <property type="protein sequence ID" value="MCY1722624.1"/>
    <property type="molecule type" value="Genomic_DNA"/>
</dbReference>
<dbReference type="InterPro" id="IPR001789">
    <property type="entry name" value="Sig_transdc_resp-reg_receiver"/>
</dbReference>
<keyword evidence="6" id="KW-1185">Reference proteome</keyword>
<dbReference type="CDD" id="cd06170">
    <property type="entry name" value="LuxR_C_like"/>
    <property type="match status" value="1"/>
</dbReference>
<evidence type="ECO:0000313" key="5">
    <source>
        <dbReference type="EMBL" id="MCY1722624.1"/>
    </source>
</evidence>
<dbReference type="SUPFAM" id="SSF46894">
    <property type="entry name" value="C-terminal effector domain of the bipartite response regulators"/>
    <property type="match status" value="1"/>
</dbReference>
<dbReference type="InterPro" id="IPR036388">
    <property type="entry name" value="WH-like_DNA-bd_sf"/>
</dbReference>
<evidence type="ECO:0000259" key="3">
    <source>
        <dbReference type="PROSITE" id="PS50043"/>
    </source>
</evidence>
<evidence type="ECO:0000256" key="2">
    <source>
        <dbReference type="PROSITE-ProRule" id="PRU00169"/>
    </source>
</evidence>
<dbReference type="CDD" id="cd00156">
    <property type="entry name" value="REC"/>
    <property type="match status" value="1"/>
</dbReference>
<dbReference type="PROSITE" id="PS50043">
    <property type="entry name" value="HTH_LUXR_2"/>
    <property type="match status" value="1"/>
</dbReference>
<keyword evidence="1" id="KW-0238">DNA-binding</keyword>
<dbReference type="PROSITE" id="PS50110">
    <property type="entry name" value="RESPONSE_REGULATORY"/>
    <property type="match status" value="1"/>
</dbReference>
<dbReference type="GO" id="GO:0003677">
    <property type="term" value="F:DNA binding"/>
    <property type="evidence" value="ECO:0007669"/>
    <property type="project" value="UniProtKB-KW"/>
</dbReference>
<dbReference type="GO" id="GO:0006355">
    <property type="term" value="P:regulation of DNA-templated transcription"/>
    <property type="evidence" value="ECO:0007669"/>
    <property type="project" value="InterPro"/>
</dbReference>
<evidence type="ECO:0000256" key="1">
    <source>
        <dbReference type="ARBA" id="ARBA00023125"/>
    </source>
</evidence>
<name>A0A9X3J6G6_9BACT</name>
<comment type="caution">
    <text evidence="5">The sequence shown here is derived from an EMBL/GenBank/DDBJ whole genome shotgun (WGS) entry which is preliminary data.</text>
</comment>
<dbReference type="Pfam" id="PF00072">
    <property type="entry name" value="Response_reg"/>
    <property type="match status" value="1"/>
</dbReference>
<dbReference type="Gene3D" id="1.10.10.10">
    <property type="entry name" value="Winged helix-like DNA-binding domain superfamily/Winged helix DNA-binding domain"/>
    <property type="match status" value="1"/>
</dbReference>
<sequence length="336" mass="38950">MNLSKYSKIIFLVESDENKYSWFSQLLKNKKYKLVQTIDVSVAIKKVSKLLPDLIICNYEQNGCDGFETFKLLQKSILNNRIPFIVIFPDKSLENIQLGLELGIDNFIFPPYDETKILEKITTTINKVDEYKALKVKHFEKIFGKSPLGVFITRGNELEKANSAFYKFFSLSEKSPLPKFNEIFDFENNTYLRRKIERCLKGKASDCFFANIAVKHRNDVKVDLQILQLYKYATERTLVQIIVKNYNRSVNVGTSGNRFVQIHHSGKEEEFGVTTREIEILKFSSKGFSIKQIAKELGISDRTVEKHRSNIMKKTDTANIIEALSKIYAEEFSERK</sequence>
<dbReference type="GO" id="GO:0000160">
    <property type="term" value="P:phosphorelay signal transduction system"/>
    <property type="evidence" value="ECO:0007669"/>
    <property type="project" value="InterPro"/>
</dbReference>
<dbReference type="PANTHER" id="PTHR43214">
    <property type="entry name" value="TWO-COMPONENT RESPONSE REGULATOR"/>
    <property type="match status" value="1"/>
</dbReference>
<evidence type="ECO:0000259" key="4">
    <source>
        <dbReference type="PROSITE" id="PS50110"/>
    </source>
</evidence>
<dbReference type="InterPro" id="IPR016032">
    <property type="entry name" value="Sig_transdc_resp-reg_C-effctor"/>
</dbReference>
<comment type="caution">
    <text evidence="2">Lacks conserved residue(s) required for the propagation of feature annotation.</text>
</comment>
<accession>A0A9X3J6G6</accession>
<feature type="domain" description="Response regulatory" evidence="4">
    <location>
        <begin position="9"/>
        <end position="125"/>
    </location>
</feature>
<proteinExistence type="predicted"/>
<reference evidence="5" key="1">
    <citation type="submission" date="2022-11" db="EMBL/GenBank/DDBJ databases">
        <title>Marilongibacter aestuarii gen. nov., sp. nov., isolated from tidal flat sediment.</title>
        <authorList>
            <person name="Jiayan W."/>
        </authorList>
    </citation>
    <scope>NUCLEOTIDE SEQUENCE</scope>
    <source>
        <strain evidence="5">Z1-6</strain>
    </source>
</reference>
<dbReference type="Pfam" id="PF00196">
    <property type="entry name" value="GerE"/>
    <property type="match status" value="1"/>
</dbReference>
<dbReference type="RefSeq" id="WP_343334948.1">
    <property type="nucleotide sequence ID" value="NZ_JAPOHD010000061.1"/>
</dbReference>
<evidence type="ECO:0000313" key="6">
    <source>
        <dbReference type="Proteomes" id="UP001145087"/>
    </source>
</evidence>
<organism evidence="5 6">
    <name type="scientific">Draconibacterium aestuarii</name>
    <dbReference type="NCBI Taxonomy" id="2998507"/>
    <lineage>
        <taxon>Bacteria</taxon>
        <taxon>Pseudomonadati</taxon>
        <taxon>Bacteroidota</taxon>
        <taxon>Bacteroidia</taxon>
        <taxon>Marinilabiliales</taxon>
        <taxon>Prolixibacteraceae</taxon>
        <taxon>Draconibacterium</taxon>
    </lineage>
</organism>
<dbReference type="InterPro" id="IPR039420">
    <property type="entry name" value="WalR-like"/>
</dbReference>